<evidence type="ECO:0000256" key="4">
    <source>
        <dbReference type="ARBA" id="ARBA00022597"/>
    </source>
</evidence>
<feature type="transmembrane region" description="Helical" evidence="11">
    <location>
        <begin position="152"/>
        <end position="175"/>
    </location>
</feature>
<feature type="region of interest" description="Disordered" evidence="10">
    <location>
        <begin position="94"/>
        <end position="120"/>
    </location>
</feature>
<gene>
    <name evidence="12" type="primary">SPOSA6832_00563</name>
</gene>
<keyword evidence="5 11" id="KW-0812">Transmembrane</keyword>
<sequence length="405" mass="43703">MAASEATKLHPVAQLSICVGGIYVSFLVWALVSISTTPYLSTDTFPTSDKFRSVVFINAVQSFFSVLSALTFLVLTKRRPGTTWRQVFGLPSSLSLSPTSPKTSSPRLNGTLSAPSPPRRPQSASSLLRLYAFIALVASLAAPFGFLSLSHISFPTLLLGKSCKLVPVMFMNIVLYRRKFPLHKYALVALVTVGIWAFMAFKEAKPGKAHGGSVKDSSSLLGLALLGINLLLDGVVNATQDHVFRSYSPLDGPQMMFFMNAFATLFMLLALVFPFVLTPSFLLPAHALAHPQQHFNELGSALSFIASHPSIKPDVFLFGLTGSIGQLFIFATLSLYGSLTLVTITVTRKMATMLLSVFVFDHKLTAGQWIGVGLVFVAVGMEAVVARREKAVKSGHGAKAAKKKT</sequence>
<evidence type="ECO:0000256" key="7">
    <source>
        <dbReference type="ARBA" id="ARBA00022989"/>
    </source>
</evidence>
<feature type="transmembrane region" description="Helical" evidence="11">
    <location>
        <begin position="182"/>
        <end position="199"/>
    </location>
</feature>
<dbReference type="Proteomes" id="UP000243876">
    <property type="component" value="Unassembled WGS sequence"/>
</dbReference>
<dbReference type="EMBL" id="CENE01000002">
    <property type="protein sequence ID" value="CEQ39078.1"/>
    <property type="molecule type" value="Genomic_DNA"/>
</dbReference>
<dbReference type="PANTHER" id="PTHR10778">
    <property type="entry name" value="SOLUTE CARRIER FAMILY 35 MEMBER B"/>
    <property type="match status" value="1"/>
</dbReference>
<reference evidence="13" key="1">
    <citation type="submission" date="2015-02" db="EMBL/GenBank/DDBJ databases">
        <authorList>
            <person name="Gon?alves P."/>
        </authorList>
    </citation>
    <scope>NUCLEOTIDE SEQUENCE [LARGE SCALE GENOMIC DNA]</scope>
</reference>
<evidence type="ECO:0000313" key="13">
    <source>
        <dbReference type="Proteomes" id="UP000243876"/>
    </source>
</evidence>
<proteinExistence type="inferred from homology"/>
<keyword evidence="7 11" id="KW-1133">Transmembrane helix</keyword>
<dbReference type="GO" id="GO:0005459">
    <property type="term" value="F:UDP-galactose transmembrane transporter activity"/>
    <property type="evidence" value="ECO:0007669"/>
    <property type="project" value="TreeGrafter"/>
</dbReference>
<evidence type="ECO:0000256" key="10">
    <source>
        <dbReference type="SAM" id="MobiDB-lite"/>
    </source>
</evidence>
<keyword evidence="3" id="KW-0813">Transport</keyword>
<accession>A0A0D6EGZ6</accession>
<dbReference type="AlphaFoldDB" id="A0A0D6EGZ6"/>
<evidence type="ECO:0000256" key="3">
    <source>
        <dbReference type="ARBA" id="ARBA00022448"/>
    </source>
</evidence>
<protein>
    <recommendedName>
        <fullName evidence="9">UDP-galactose transporter homolog 1</fullName>
    </recommendedName>
</protein>
<name>A0A0D6EGZ6_SPOSA</name>
<dbReference type="GO" id="GO:0000139">
    <property type="term" value="C:Golgi membrane"/>
    <property type="evidence" value="ECO:0007669"/>
    <property type="project" value="TreeGrafter"/>
</dbReference>
<dbReference type="SUPFAM" id="SSF103481">
    <property type="entry name" value="Multidrug resistance efflux transporter EmrE"/>
    <property type="match status" value="1"/>
</dbReference>
<evidence type="ECO:0000256" key="8">
    <source>
        <dbReference type="ARBA" id="ARBA00023136"/>
    </source>
</evidence>
<feature type="transmembrane region" description="Helical" evidence="11">
    <location>
        <begin position="315"/>
        <end position="336"/>
    </location>
</feature>
<comment type="subcellular location">
    <subcellularLocation>
        <location evidence="1">Endoplasmic reticulum membrane</location>
        <topology evidence="1">Multi-pass membrane protein</topology>
    </subcellularLocation>
</comment>
<feature type="transmembrane region" description="Helical" evidence="11">
    <location>
        <begin position="257"/>
        <end position="277"/>
    </location>
</feature>
<dbReference type="Pfam" id="PF08449">
    <property type="entry name" value="UAA"/>
    <property type="match status" value="1"/>
</dbReference>
<dbReference type="GO" id="GO:0005460">
    <property type="term" value="F:UDP-glucose transmembrane transporter activity"/>
    <property type="evidence" value="ECO:0007669"/>
    <property type="project" value="TreeGrafter"/>
</dbReference>
<evidence type="ECO:0000256" key="1">
    <source>
        <dbReference type="ARBA" id="ARBA00004477"/>
    </source>
</evidence>
<feature type="transmembrane region" description="Helical" evidence="11">
    <location>
        <begin position="12"/>
        <end position="34"/>
    </location>
</feature>
<organism evidence="12 13">
    <name type="scientific">Sporidiobolus salmonicolor</name>
    <name type="common">Yeast-like fungus</name>
    <name type="synonym">Sporobolomyces salmonicolor</name>
    <dbReference type="NCBI Taxonomy" id="5005"/>
    <lineage>
        <taxon>Eukaryota</taxon>
        <taxon>Fungi</taxon>
        <taxon>Dikarya</taxon>
        <taxon>Basidiomycota</taxon>
        <taxon>Pucciniomycotina</taxon>
        <taxon>Microbotryomycetes</taxon>
        <taxon>Sporidiobolales</taxon>
        <taxon>Sporidiobolaceae</taxon>
        <taxon>Sporobolomyces</taxon>
    </lineage>
</organism>
<evidence type="ECO:0000256" key="11">
    <source>
        <dbReference type="SAM" id="Phobius"/>
    </source>
</evidence>
<feature type="compositionally biased region" description="Low complexity" evidence="10">
    <location>
        <begin position="94"/>
        <end position="114"/>
    </location>
</feature>
<dbReference type="InterPro" id="IPR037185">
    <property type="entry name" value="EmrE-like"/>
</dbReference>
<evidence type="ECO:0000256" key="9">
    <source>
        <dbReference type="ARBA" id="ARBA00041103"/>
    </source>
</evidence>
<evidence type="ECO:0000313" key="12">
    <source>
        <dbReference type="EMBL" id="CEQ39078.1"/>
    </source>
</evidence>
<feature type="transmembrane region" description="Helical" evidence="11">
    <location>
        <begin position="127"/>
        <end position="146"/>
    </location>
</feature>
<keyword evidence="6" id="KW-0256">Endoplasmic reticulum</keyword>
<evidence type="ECO:0000256" key="5">
    <source>
        <dbReference type="ARBA" id="ARBA00022692"/>
    </source>
</evidence>
<dbReference type="PANTHER" id="PTHR10778:SF10">
    <property type="entry name" value="SOLUTE CARRIER FAMILY 35 MEMBER B1"/>
    <property type="match status" value="1"/>
</dbReference>
<feature type="transmembrane region" description="Helical" evidence="11">
    <location>
        <begin position="366"/>
        <end position="386"/>
    </location>
</feature>
<dbReference type="InterPro" id="IPR013657">
    <property type="entry name" value="SCL35B1-4/HUT1"/>
</dbReference>
<dbReference type="GO" id="GO:0005789">
    <property type="term" value="C:endoplasmic reticulum membrane"/>
    <property type="evidence" value="ECO:0007669"/>
    <property type="project" value="UniProtKB-SubCell"/>
</dbReference>
<evidence type="ECO:0000256" key="2">
    <source>
        <dbReference type="ARBA" id="ARBA00010694"/>
    </source>
</evidence>
<comment type="similarity">
    <text evidence="2">Belongs to the nucleotide-sugar transporter family. SLC35B subfamily.</text>
</comment>
<keyword evidence="8 11" id="KW-0472">Membrane</keyword>
<dbReference type="OrthoDB" id="1601at2759"/>
<keyword evidence="4" id="KW-0762">Sugar transport</keyword>
<evidence type="ECO:0000256" key="6">
    <source>
        <dbReference type="ARBA" id="ARBA00022824"/>
    </source>
</evidence>
<feature type="transmembrane region" description="Helical" evidence="11">
    <location>
        <begin position="54"/>
        <end position="75"/>
    </location>
</feature>
<keyword evidence="13" id="KW-1185">Reference proteome</keyword>